<dbReference type="Pfam" id="PF13193">
    <property type="entry name" value="AMP-binding_C"/>
    <property type="match status" value="1"/>
</dbReference>
<keyword evidence="3" id="KW-0547">Nucleotide-binding</keyword>
<sequence length="536" mass="57791">MNSYEMRDLGGGTVSGLLTARASAAPNQEAIVFGDSVMTYGELNDAATRCASALLALGLTPGDSVGLLVSNRPEYIVAHFALSRAGLRSVPINTAYKGAFLAFSLDHSDAKALITEARLADPVADLENLPAAVRSVVYIDGIPDRLPSGIQSVDWSATIESADLTRPLPDVQPSDIAVIAYTSGTTGRSKGVLSPALQQVVMAREVAVAMGTTTRDRLYTVLPLFHGAAAVASCVHAIYAGATICLSPRFSASKFWDDIRQTGATQFNALGSIIPMLLAQPESPHDRDHSVELVFAAPAPPEVLYRFEARFGVRIIEGYGATEIKNVMYSPVEGRKVGSMGKPTASSLIEIHDEKGQSAGAGVVGEIVYRPKQPNIMFTGYHRDPQATLNTLGDLWFHTGDLGYVDDEGFFYFVDRKKDALRRKGENISSQEVEAVLMLFAGIHDAAAIAVHSDLGEDEVLAVVQVEDPEALDFEALFRHCDQVMPHFMVPRYFRASETLPRTPTGKVQKVTLRAEGVTEDSWDSLSAGLKPTRHL</sequence>
<evidence type="ECO:0000259" key="5">
    <source>
        <dbReference type="Pfam" id="PF00501"/>
    </source>
</evidence>
<comment type="similarity">
    <text evidence="1">Belongs to the ATP-dependent AMP-binding enzyme family.</text>
</comment>
<dbReference type="InterPro" id="IPR025110">
    <property type="entry name" value="AMP-bd_C"/>
</dbReference>
<keyword evidence="8" id="KW-1185">Reference proteome</keyword>
<dbReference type="GO" id="GO:0004467">
    <property type="term" value="F:long-chain fatty acid-CoA ligase activity"/>
    <property type="evidence" value="ECO:0007669"/>
    <property type="project" value="TreeGrafter"/>
</dbReference>
<dbReference type="SUPFAM" id="SSF56801">
    <property type="entry name" value="Acetyl-CoA synthetase-like"/>
    <property type="match status" value="1"/>
</dbReference>
<keyword evidence="2 7" id="KW-0436">Ligase</keyword>
<dbReference type="InterPro" id="IPR000873">
    <property type="entry name" value="AMP-dep_synth/lig_dom"/>
</dbReference>
<keyword evidence="4" id="KW-0067">ATP-binding</keyword>
<feature type="domain" description="AMP-dependent synthetase/ligase" evidence="5">
    <location>
        <begin position="20"/>
        <end position="381"/>
    </location>
</feature>
<dbReference type="PANTHER" id="PTHR43107">
    <property type="entry name" value="LONG-CHAIN FATTY ACID TRANSPORT PROTEIN"/>
    <property type="match status" value="1"/>
</dbReference>
<feature type="domain" description="AMP-binding enzyme C-terminal" evidence="6">
    <location>
        <begin position="432"/>
        <end position="507"/>
    </location>
</feature>
<organism evidence="7 8">
    <name type="scientific">Subtercola lobariae</name>
    <dbReference type="NCBI Taxonomy" id="1588641"/>
    <lineage>
        <taxon>Bacteria</taxon>
        <taxon>Bacillati</taxon>
        <taxon>Actinomycetota</taxon>
        <taxon>Actinomycetes</taxon>
        <taxon>Micrococcales</taxon>
        <taxon>Microbacteriaceae</taxon>
        <taxon>Subtercola</taxon>
    </lineage>
</organism>
<evidence type="ECO:0000313" key="8">
    <source>
        <dbReference type="Proteomes" id="UP000598775"/>
    </source>
</evidence>
<dbReference type="GO" id="GO:0005524">
    <property type="term" value="F:ATP binding"/>
    <property type="evidence" value="ECO:0007669"/>
    <property type="project" value="UniProtKB-KW"/>
</dbReference>
<dbReference type="GO" id="GO:0005886">
    <property type="term" value="C:plasma membrane"/>
    <property type="evidence" value="ECO:0007669"/>
    <property type="project" value="TreeGrafter"/>
</dbReference>
<dbReference type="AlphaFoldDB" id="A0A917BA27"/>
<evidence type="ECO:0000256" key="3">
    <source>
        <dbReference type="ARBA" id="ARBA00022741"/>
    </source>
</evidence>
<evidence type="ECO:0000256" key="4">
    <source>
        <dbReference type="ARBA" id="ARBA00022840"/>
    </source>
</evidence>
<reference evidence="7 8" key="1">
    <citation type="journal article" date="2014" name="Int. J. Syst. Evol. Microbiol.">
        <title>Complete genome sequence of Corynebacterium casei LMG S-19264T (=DSM 44701T), isolated from a smear-ripened cheese.</title>
        <authorList>
            <consortium name="US DOE Joint Genome Institute (JGI-PGF)"/>
            <person name="Walter F."/>
            <person name="Albersmeier A."/>
            <person name="Kalinowski J."/>
            <person name="Ruckert C."/>
        </authorList>
    </citation>
    <scope>NUCLEOTIDE SEQUENCE [LARGE SCALE GENOMIC DNA]</scope>
    <source>
        <strain evidence="7 8">CGMCC 1.12976</strain>
    </source>
</reference>
<dbReference type="PROSITE" id="PS00455">
    <property type="entry name" value="AMP_BINDING"/>
    <property type="match status" value="1"/>
</dbReference>
<evidence type="ECO:0000256" key="1">
    <source>
        <dbReference type="ARBA" id="ARBA00006432"/>
    </source>
</evidence>
<gene>
    <name evidence="7" type="ORF">GCM10011399_28650</name>
</gene>
<dbReference type="RefSeq" id="WP_203586022.1">
    <property type="nucleotide sequence ID" value="NZ_BMGP01000005.1"/>
</dbReference>
<comment type="caution">
    <text evidence="7">The sequence shown here is derived from an EMBL/GenBank/DDBJ whole genome shotgun (WGS) entry which is preliminary data.</text>
</comment>
<protein>
    <submittedName>
        <fullName evidence="7">ATP-dependent acyl-CoA ligase</fullName>
    </submittedName>
</protein>
<evidence type="ECO:0000259" key="6">
    <source>
        <dbReference type="Pfam" id="PF13193"/>
    </source>
</evidence>
<evidence type="ECO:0000313" key="7">
    <source>
        <dbReference type="EMBL" id="GGF33753.1"/>
    </source>
</evidence>
<accession>A0A917BA27</accession>
<dbReference type="Proteomes" id="UP000598775">
    <property type="component" value="Unassembled WGS sequence"/>
</dbReference>
<dbReference type="InterPro" id="IPR042099">
    <property type="entry name" value="ANL_N_sf"/>
</dbReference>
<proteinExistence type="inferred from homology"/>
<dbReference type="GO" id="GO:0044539">
    <property type="term" value="P:long-chain fatty acid import into cell"/>
    <property type="evidence" value="ECO:0007669"/>
    <property type="project" value="TreeGrafter"/>
</dbReference>
<dbReference type="InterPro" id="IPR045851">
    <property type="entry name" value="AMP-bd_C_sf"/>
</dbReference>
<dbReference type="InterPro" id="IPR020845">
    <property type="entry name" value="AMP-binding_CS"/>
</dbReference>
<name>A0A917BA27_9MICO</name>
<dbReference type="Gene3D" id="3.30.300.30">
    <property type="match status" value="1"/>
</dbReference>
<evidence type="ECO:0000256" key="2">
    <source>
        <dbReference type="ARBA" id="ARBA00022598"/>
    </source>
</evidence>
<dbReference type="Pfam" id="PF00501">
    <property type="entry name" value="AMP-binding"/>
    <property type="match status" value="1"/>
</dbReference>
<dbReference type="GO" id="GO:0005324">
    <property type="term" value="F:long-chain fatty acid transmembrane transporter activity"/>
    <property type="evidence" value="ECO:0007669"/>
    <property type="project" value="TreeGrafter"/>
</dbReference>
<dbReference type="EMBL" id="BMGP01000005">
    <property type="protein sequence ID" value="GGF33753.1"/>
    <property type="molecule type" value="Genomic_DNA"/>
</dbReference>
<dbReference type="Gene3D" id="3.40.50.12780">
    <property type="entry name" value="N-terminal domain of ligase-like"/>
    <property type="match status" value="1"/>
</dbReference>
<dbReference type="PANTHER" id="PTHR43107:SF15">
    <property type="entry name" value="FATTY ACID TRANSPORT PROTEIN 3, ISOFORM A"/>
    <property type="match status" value="1"/>
</dbReference>